<name>A0A0M6XUL9_9RHOB</name>
<dbReference type="InterPro" id="IPR036866">
    <property type="entry name" value="RibonucZ/Hydroxyglut_hydro"/>
</dbReference>
<dbReference type="Pfam" id="PF00753">
    <property type="entry name" value="Lactamase_B"/>
    <property type="match status" value="1"/>
</dbReference>
<dbReference type="Pfam" id="PF17778">
    <property type="entry name" value="WHD_BLACT"/>
    <property type="match status" value="1"/>
</dbReference>
<evidence type="ECO:0000259" key="2">
    <source>
        <dbReference type="SMART" id="SM00849"/>
    </source>
</evidence>
<dbReference type="InterPro" id="IPR036388">
    <property type="entry name" value="WH-like_DNA-bd_sf"/>
</dbReference>
<gene>
    <name evidence="3" type="ORF">JAN5088_02693</name>
</gene>
<dbReference type="OrthoDB" id="9788263at2"/>
<dbReference type="SMART" id="SM00849">
    <property type="entry name" value="Lactamase_B"/>
    <property type="match status" value="1"/>
</dbReference>
<dbReference type="AlphaFoldDB" id="A0A0M6XUL9"/>
<sequence>MTHSYRLGQADESGLIRVVAPNPSPMTGSGTNSWILGHDDVAVIDPGPALPAHLDALTRAVAGRRVAAILVTHSHLDHSPAARPLAERLGAPVAAFGPSDAGRAPTPPALRNVGGGEGVDPDFAPDTRLRDGDAVAGDGWTLRAHWTPGHMANHLSFEWPEARTVFTGDTVMAWASTMISPPDGDLGQFMSSLDLLERLQARRFLSGHGDAIPDPGDRCRTLRDHRLMREAAILDALPDAPTIPLLVAALYIDTPPTLHAAAARNVLAHLIHLARNGRVAPDPAIAPDAVWHRT</sequence>
<dbReference type="InterPro" id="IPR041516">
    <property type="entry name" value="LACTB2_WH"/>
</dbReference>
<protein>
    <submittedName>
        <fullName evidence="3">Hydroxyacylglutathione hydrolase</fullName>
    </submittedName>
</protein>
<dbReference type="Gene3D" id="1.10.10.10">
    <property type="entry name" value="Winged helix-like DNA-binding domain superfamily/Winged helix DNA-binding domain"/>
    <property type="match status" value="1"/>
</dbReference>
<dbReference type="GO" id="GO:0016787">
    <property type="term" value="F:hydrolase activity"/>
    <property type="evidence" value="ECO:0007669"/>
    <property type="project" value="UniProtKB-KW"/>
</dbReference>
<proteinExistence type="predicted"/>
<keyword evidence="3" id="KW-0378">Hydrolase</keyword>
<evidence type="ECO:0000313" key="4">
    <source>
        <dbReference type="Proteomes" id="UP000048908"/>
    </source>
</evidence>
<reference evidence="3 4" key="1">
    <citation type="submission" date="2015-07" db="EMBL/GenBank/DDBJ databases">
        <authorList>
            <person name="Noorani M."/>
        </authorList>
    </citation>
    <scope>NUCLEOTIDE SEQUENCE [LARGE SCALE GENOMIC DNA]</scope>
    <source>
        <strain evidence="3 4">CECT 5088</strain>
    </source>
</reference>
<organism evidence="3 4">
    <name type="scientific">Jannaschia rubra</name>
    <dbReference type="NCBI Taxonomy" id="282197"/>
    <lineage>
        <taxon>Bacteria</taxon>
        <taxon>Pseudomonadati</taxon>
        <taxon>Pseudomonadota</taxon>
        <taxon>Alphaproteobacteria</taxon>
        <taxon>Rhodobacterales</taxon>
        <taxon>Roseobacteraceae</taxon>
        <taxon>Jannaschia</taxon>
    </lineage>
</organism>
<dbReference type="InterPro" id="IPR001279">
    <property type="entry name" value="Metallo-B-lactamas"/>
</dbReference>
<keyword evidence="4" id="KW-1185">Reference proteome</keyword>
<dbReference type="STRING" id="282197.SAMN04488517_1146"/>
<dbReference type="SUPFAM" id="SSF56281">
    <property type="entry name" value="Metallo-hydrolase/oxidoreductase"/>
    <property type="match status" value="1"/>
</dbReference>
<dbReference type="InterPro" id="IPR050662">
    <property type="entry name" value="Sec-metab_biosynth-thioest"/>
</dbReference>
<accession>A0A0M6XUL9</accession>
<dbReference type="PANTHER" id="PTHR23131">
    <property type="entry name" value="ENDORIBONUCLEASE LACTB2"/>
    <property type="match status" value="1"/>
</dbReference>
<evidence type="ECO:0000256" key="1">
    <source>
        <dbReference type="SAM" id="MobiDB-lite"/>
    </source>
</evidence>
<dbReference type="EMBL" id="CXPG01000020">
    <property type="protein sequence ID" value="CTQ33905.1"/>
    <property type="molecule type" value="Genomic_DNA"/>
</dbReference>
<dbReference type="PANTHER" id="PTHR23131:SF0">
    <property type="entry name" value="ENDORIBONUCLEASE LACTB2"/>
    <property type="match status" value="1"/>
</dbReference>
<dbReference type="RefSeq" id="WP_055683256.1">
    <property type="nucleotide sequence ID" value="NZ_CXPG01000020.1"/>
</dbReference>
<evidence type="ECO:0000313" key="3">
    <source>
        <dbReference type="EMBL" id="CTQ33905.1"/>
    </source>
</evidence>
<dbReference type="Proteomes" id="UP000048908">
    <property type="component" value="Unassembled WGS sequence"/>
</dbReference>
<dbReference type="CDD" id="cd16278">
    <property type="entry name" value="metallo-hydrolase-like_MBL-fold"/>
    <property type="match status" value="1"/>
</dbReference>
<feature type="region of interest" description="Disordered" evidence="1">
    <location>
        <begin position="97"/>
        <end position="130"/>
    </location>
</feature>
<dbReference type="Gene3D" id="3.60.15.10">
    <property type="entry name" value="Ribonuclease Z/Hydroxyacylglutathione hydrolase-like"/>
    <property type="match status" value="1"/>
</dbReference>
<feature type="domain" description="Metallo-beta-lactamase" evidence="2">
    <location>
        <begin position="30"/>
        <end position="208"/>
    </location>
</feature>